<dbReference type="AlphaFoldDB" id="A0A1T2KTR2"/>
<dbReference type="Pfam" id="PF04355">
    <property type="entry name" value="BamE"/>
    <property type="match status" value="1"/>
</dbReference>
<dbReference type="EMBL" id="MPRJ01000048">
    <property type="protein sequence ID" value="OOZ36235.1"/>
    <property type="molecule type" value="Genomic_DNA"/>
</dbReference>
<protein>
    <recommendedName>
        <fullName evidence="4">Outer membrane protein assembly factor BamE</fullName>
    </recommendedName>
</protein>
<comment type="subunit">
    <text evidence="4">Part of the Bam complex.</text>
</comment>
<dbReference type="GO" id="GO:1990063">
    <property type="term" value="C:Bam protein complex"/>
    <property type="evidence" value="ECO:0007669"/>
    <property type="project" value="TreeGrafter"/>
</dbReference>
<evidence type="ECO:0000313" key="6">
    <source>
        <dbReference type="EMBL" id="OOZ36235.1"/>
    </source>
</evidence>
<comment type="function">
    <text evidence="4">Part of the outer membrane protein assembly complex, which is involved in assembly and insertion of beta-barrel proteins into the outer membrane.</text>
</comment>
<evidence type="ECO:0000256" key="3">
    <source>
        <dbReference type="ARBA" id="ARBA00023237"/>
    </source>
</evidence>
<dbReference type="InterPro" id="IPR026592">
    <property type="entry name" value="BamE"/>
</dbReference>
<gene>
    <name evidence="4" type="primary">bamE</name>
    <name evidence="6" type="ORF">BOW51_08130</name>
</gene>
<dbReference type="PROSITE" id="PS51257">
    <property type="entry name" value="PROKAR_LIPOPROTEIN"/>
    <property type="match status" value="1"/>
</dbReference>
<dbReference type="Gene3D" id="3.30.1450.10">
    <property type="match status" value="1"/>
</dbReference>
<comment type="caution">
    <text evidence="6">The sequence shown here is derived from an EMBL/GenBank/DDBJ whole genome shotgun (WGS) entry which is preliminary data.</text>
</comment>
<feature type="domain" description="Outer membrane protein assembly factor BamE" evidence="5">
    <location>
        <begin position="46"/>
        <end position="115"/>
    </location>
</feature>
<dbReference type="GO" id="GO:0051205">
    <property type="term" value="P:protein insertion into membrane"/>
    <property type="evidence" value="ECO:0007669"/>
    <property type="project" value="UniProtKB-UniRule"/>
</dbReference>
<keyword evidence="1 4" id="KW-0732">Signal</keyword>
<name>A0A1T2KTR2_9GAMM</name>
<comment type="similarity">
    <text evidence="4">Belongs to the BamE family.</text>
</comment>
<dbReference type="HAMAP" id="MF_00925">
    <property type="entry name" value="OM_assembly_BamE"/>
    <property type="match status" value="1"/>
</dbReference>
<proteinExistence type="inferred from homology"/>
<evidence type="ECO:0000259" key="5">
    <source>
        <dbReference type="Pfam" id="PF04355"/>
    </source>
</evidence>
<keyword evidence="7" id="KW-1185">Reference proteome</keyword>
<evidence type="ECO:0000256" key="2">
    <source>
        <dbReference type="ARBA" id="ARBA00023136"/>
    </source>
</evidence>
<keyword evidence="4" id="KW-0449">Lipoprotein</keyword>
<dbReference type="PANTHER" id="PTHR37482:SF1">
    <property type="entry name" value="OUTER MEMBRANE PROTEIN ASSEMBLY FACTOR BAME"/>
    <property type="match status" value="1"/>
</dbReference>
<reference evidence="6 7" key="1">
    <citation type="submission" date="2016-11" db="EMBL/GenBank/DDBJ databases">
        <title>Mixed transmission modes and dynamic genome evolution in an obligate animal-bacterial symbiosis.</title>
        <authorList>
            <person name="Russell S.L."/>
            <person name="Corbett-Detig R.B."/>
            <person name="Cavanaugh C.M."/>
        </authorList>
    </citation>
    <scope>NUCLEOTIDE SEQUENCE [LARGE SCALE GENOMIC DNA]</scope>
    <source>
        <strain evidence="6">Se-Cadez</strain>
    </source>
</reference>
<evidence type="ECO:0000256" key="4">
    <source>
        <dbReference type="HAMAP-Rule" id="MF_00925"/>
    </source>
</evidence>
<dbReference type="GO" id="GO:0043165">
    <property type="term" value="P:Gram-negative-bacterium-type cell outer membrane assembly"/>
    <property type="evidence" value="ECO:0007669"/>
    <property type="project" value="UniProtKB-UniRule"/>
</dbReference>
<evidence type="ECO:0000313" key="7">
    <source>
        <dbReference type="Proteomes" id="UP000190896"/>
    </source>
</evidence>
<keyword evidence="3 4" id="KW-0998">Cell outer membrane</keyword>
<dbReference type="InterPro" id="IPR037873">
    <property type="entry name" value="BamE-like"/>
</dbReference>
<dbReference type="InterPro" id="IPR007450">
    <property type="entry name" value="BamE_dom"/>
</dbReference>
<accession>A0A1T2KTR2</accession>
<dbReference type="OrthoDB" id="9808250at2"/>
<keyword evidence="4" id="KW-0564">Palmitate</keyword>
<keyword evidence="2 4" id="KW-0472">Membrane</keyword>
<comment type="subcellular location">
    <subcellularLocation>
        <location evidence="4">Cell outer membrane</location>
        <topology evidence="4">Lipid-anchor</topology>
    </subcellularLocation>
</comment>
<dbReference type="RefSeq" id="WP_078487462.1">
    <property type="nucleotide sequence ID" value="NZ_MPRJ01000048.1"/>
</dbReference>
<organism evidence="6 7">
    <name type="scientific">Solemya velesiana gill symbiont</name>
    <dbReference type="NCBI Taxonomy" id="1918948"/>
    <lineage>
        <taxon>Bacteria</taxon>
        <taxon>Pseudomonadati</taxon>
        <taxon>Pseudomonadota</taxon>
        <taxon>Gammaproteobacteria</taxon>
        <taxon>sulfur-oxidizing symbionts</taxon>
    </lineage>
</organism>
<evidence type="ECO:0000256" key="1">
    <source>
        <dbReference type="ARBA" id="ARBA00022729"/>
    </source>
</evidence>
<dbReference type="GO" id="GO:0030674">
    <property type="term" value="F:protein-macromolecule adaptor activity"/>
    <property type="evidence" value="ECO:0007669"/>
    <property type="project" value="TreeGrafter"/>
</dbReference>
<dbReference type="Proteomes" id="UP000190896">
    <property type="component" value="Unassembled WGS sequence"/>
</dbReference>
<sequence>MRKLLIYWVCGASLLAGCESAQKVSDAIPNALDEMPYVYRVDVQQGNVVNQEMINKLQPGMSKSQVRYLMGTPMLIDTFHQNRWDYIYSMQEGKEERVQKRVALHFEQDRLVSIEGDLRPQPEPDPVQVDEENVITVPDYTPQKKGIVTRMLDSVGLESDE</sequence>
<dbReference type="PANTHER" id="PTHR37482">
    <property type="entry name" value="OUTER MEMBRANE PROTEIN ASSEMBLY FACTOR BAME"/>
    <property type="match status" value="1"/>
</dbReference>